<keyword evidence="2" id="KW-1185">Reference proteome</keyword>
<keyword evidence="1" id="KW-0378">Hydrolase</keyword>
<dbReference type="Proteomes" id="UP001267290">
    <property type="component" value="Unassembled WGS sequence"/>
</dbReference>
<proteinExistence type="predicted"/>
<dbReference type="PANTHER" id="PTHR43611">
    <property type="entry name" value="ALPHA-D-GLUCOSE 1-PHOSPHATE PHOSPHATASE"/>
    <property type="match status" value="1"/>
</dbReference>
<dbReference type="Gene3D" id="1.10.150.240">
    <property type="entry name" value="Putative phosphatase, domain 2"/>
    <property type="match status" value="1"/>
</dbReference>
<reference evidence="1 2" key="1">
    <citation type="submission" date="2023-07" db="EMBL/GenBank/DDBJ databases">
        <title>Sorghum-associated microbial communities from plants grown in Nebraska, USA.</title>
        <authorList>
            <person name="Schachtman D."/>
        </authorList>
    </citation>
    <scope>NUCLEOTIDE SEQUENCE [LARGE SCALE GENOMIC DNA]</scope>
    <source>
        <strain evidence="1 2">CC258</strain>
    </source>
</reference>
<dbReference type="NCBIfam" id="TIGR01509">
    <property type="entry name" value="HAD-SF-IA-v3"/>
    <property type="match status" value="1"/>
</dbReference>
<gene>
    <name evidence="1" type="ORF">J2736_006148</name>
</gene>
<dbReference type="InterPro" id="IPR023214">
    <property type="entry name" value="HAD_sf"/>
</dbReference>
<evidence type="ECO:0000313" key="1">
    <source>
        <dbReference type="EMBL" id="MDR6554905.1"/>
    </source>
</evidence>
<organism evidence="1 2">
    <name type="scientific">Paenibacillus qinlingensis</name>
    <dbReference type="NCBI Taxonomy" id="1837343"/>
    <lineage>
        <taxon>Bacteria</taxon>
        <taxon>Bacillati</taxon>
        <taxon>Bacillota</taxon>
        <taxon>Bacilli</taxon>
        <taxon>Bacillales</taxon>
        <taxon>Paenibacillaceae</taxon>
        <taxon>Paenibacillus</taxon>
    </lineage>
</organism>
<name>A0ABU1P563_9BACL</name>
<dbReference type="InterPro" id="IPR023198">
    <property type="entry name" value="PGP-like_dom2"/>
</dbReference>
<comment type="caution">
    <text evidence="1">The sequence shown here is derived from an EMBL/GenBank/DDBJ whole genome shotgun (WGS) entry which is preliminary data.</text>
</comment>
<dbReference type="GO" id="GO:0016787">
    <property type="term" value="F:hydrolase activity"/>
    <property type="evidence" value="ECO:0007669"/>
    <property type="project" value="UniProtKB-KW"/>
</dbReference>
<protein>
    <submittedName>
        <fullName evidence="1">Hydrolase of the HAD superfamily</fullName>
    </submittedName>
</protein>
<dbReference type="InterPro" id="IPR006439">
    <property type="entry name" value="HAD-SF_hydro_IA"/>
</dbReference>
<dbReference type="PANTHER" id="PTHR43611:SF3">
    <property type="entry name" value="FLAVIN MONONUCLEOTIDE HYDROLASE 1, CHLOROPLATIC"/>
    <property type="match status" value="1"/>
</dbReference>
<dbReference type="EMBL" id="JAVDSB010000021">
    <property type="protein sequence ID" value="MDR6554905.1"/>
    <property type="molecule type" value="Genomic_DNA"/>
</dbReference>
<dbReference type="InterPro" id="IPR036412">
    <property type="entry name" value="HAD-like_sf"/>
</dbReference>
<accession>A0ABU1P563</accession>
<sequence>MARPQLVLDVAGVLVTNFSPQAWSGFSSGTEGESLVSLPQRFKEIKGDLWVGKMKEEDFWVWLNDLFPELNNKVDRSWILQQLQPLAAMQQLETWSQHADIHLLSNHRIEWLTHLLDPIRPYLKSATISSEVGCCKPNGEVYELVHTYLAKEQAAILFVDDQERNLAPARAIGWHTLLADAEGTWMSRVTAFINENK</sequence>
<dbReference type="RefSeq" id="WP_310502316.1">
    <property type="nucleotide sequence ID" value="NZ_JAVDSB010000021.1"/>
</dbReference>
<dbReference type="Gene3D" id="3.40.50.1000">
    <property type="entry name" value="HAD superfamily/HAD-like"/>
    <property type="match status" value="1"/>
</dbReference>
<dbReference type="SUPFAM" id="SSF56784">
    <property type="entry name" value="HAD-like"/>
    <property type="match status" value="1"/>
</dbReference>
<evidence type="ECO:0000313" key="2">
    <source>
        <dbReference type="Proteomes" id="UP001267290"/>
    </source>
</evidence>